<dbReference type="Proteomes" id="UP001270362">
    <property type="component" value="Unassembled WGS sequence"/>
</dbReference>
<organism evidence="1 2">
    <name type="scientific">Podospora appendiculata</name>
    <dbReference type="NCBI Taxonomy" id="314037"/>
    <lineage>
        <taxon>Eukaryota</taxon>
        <taxon>Fungi</taxon>
        <taxon>Dikarya</taxon>
        <taxon>Ascomycota</taxon>
        <taxon>Pezizomycotina</taxon>
        <taxon>Sordariomycetes</taxon>
        <taxon>Sordariomycetidae</taxon>
        <taxon>Sordariales</taxon>
        <taxon>Podosporaceae</taxon>
        <taxon>Podospora</taxon>
    </lineage>
</organism>
<keyword evidence="2" id="KW-1185">Reference proteome</keyword>
<protein>
    <recommendedName>
        <fullName evidence="3">Capsule polysaccharide biosynthesis protein</fullName>
    </recommendedName>
</protein>
<dbReference type="InterPro" id="IPR029044">
    <property type="entry name" value="Nucleotide-diphossugar_trans"/>
</dbReference>
<accession>A0AAE1C8L3</accession>
<evidence type="ECO:0000313" key="2">
    <source>
        <dbReference type="Proteomes" id="UP001270362"/>
    </source>
</evidence>
<evidence type="ECO:0000313" key="1">
    <source>
        <dbReference type="EMBL" id="KAK3682875.1"/>
    </source>
</evidence>
<reference evidence="1" key="2">
    <citation type="submission" date="2023-06" db="EMBL/GenBank/DDBJ databases">
        <authorList>
            <consortium name="Lawrence Berkeley National Laboratory"/>
            <person name="Haridas S."/>
            <person name="Hensen N."/>
            <person name="Bonometti L."/>
            <person name="Westerberg I."/>
            <person name="Brannstrom I.O."/>
            <person name="Guillou S."/>
            <person name="Cros-Aarteil S."/>
            <person name="Calhoun S."/>
            <person name="Kuo A."/>
            <person name="Mondo S."/>
            <person name="Pangilinan J."/>
            <person name="Riley R."/>
            <person name="Labutti K."/>
            <person name="Andreopoulos B."/>
            <person name="Lipzen A."/>
            <person name="Chen C."/>
            <person name="Yanf M."/>
            <person name="Daum C."/>
            <person name="Ng V."/>
            <person name="Clum A."/>
            <person name="Steindorff A."/>
            <person name="Ohm R."/>
            <person name="Martin F."/>
            <person name="Silar P."/>
            <person name="Natvig D."/>
            <person name="Lalanne C."/>
            <person name="Gautier V."/>
            <person name="Ament-Velasquez S.L."/>
            <person name="Kruys A."/>
            <person name="Hutchinson M.I."/>
            <person name="Powell A.J."/>
            <person name="Barry K."/>
            <person name="Miller A.N."/>
            <person name="Grigoriev I.V."/>
            <person name="Debuchy R."/>
            <person name="Gladieux P."/>
            <person name="Thoren M.H."/>
            <person name="Johannesson H."/>
        </authorList>
    </citation>
    <scope>NUCLEOTIDE SEQUENCE</scope>
    <source>
        <strain evidence="1">CBS 314.62</strain>
    </source>
</reference>
<dbReference type="Gene3D" id="3.90.550.20">
    <property type="match status" value="1"/>
</dbReference>
<dbReference type="InterPro" id="IPR008441">
    <property type="entry name" value="AfumC-like_glycosyl_Trfase"/>
</dbReference>
<sequence length="394" mass="44576">MSAPTAPDHRSDDEILASLQQYTPVDPTSEKNVWAFWDKGLAKCPAWNQRNIISWVRRLGPSWTVRVLDMVEGSPVHFSRFIPASLTPATLIRGTMAGPHAAPAASDLIRLPLVYLYGGVWMDVGFFLFRSLDSLCWNALADPTTPYEMATFAVNMGPTVGMIYNGLLAARKGNRCFELWHQIYLEVWKGATSTKGFSQHRLLRHLPKYEPPTTAGRMPPFQYAAFVDYMGQVFALERLRHLRDPSRDWDGLDYFANRVLMYDCSTEVYWAQRLTGWDGRKQFELLSRQRDGGDVESEAYKEAEAFVQGILDTSATMKISHGLAVPGREYLASLWDLPENRDKDREPGTFAAHLRWASEHLEQTRPLKPVLLPVMEKAILVGGVLEAEGVPRED</sequence>
<dbReference type="EMBL" id="JAULSO010000005">
    <property type="protein sequence ID" value="KAK3682875.1"/>
    <property type="molecule type" value="Genomic_DNA"/>
</dbReference>
<dbReference type="Pfam" id="PF05704">
    <property type="entry name" value="Caps_synth"/>
    <property type="match status" value="1"/>
</dbReference>
<dbReference type="SUPFAM" id="SSF53448">
    <property type="entry name" value="Nucleotide-diphospho-sugar transferases"/>
    <property type="match status" value="1"/>
</dbReference>
<gene>
    <name evidence="1" type="ORF">B0T22DRAFT_445042</name>
</gene>
<dbReference type="GO" id="GO:0016757">
    <property type="term" value="F:glycosyltransferase activity"/>
    <property type="evidence" value="ECO:0007669"/>
    <property type="project" value="InterPro"/>
</dbReference>
<dbReference type="AlphaFoldDB" id="A0AAE1C8L3"/>
<reference evidence="1" key="1">
    <citation type="journal article" date="2023" name="Mol. Phylogenet. Evol.">
        <title>Genome-scale phylogeny and comparative genomics of the fungal order Sordariales.</title>
        <authorList>
            <person name="Hensen N."/>
            <person name="Bonometti L."/>
            <person name="Westerberg I."/>
            <person name="Brannstrom I.O."/>
            <person name="Guillou S."/>
            <person name="Cros-Aarteil S."/>
            <person name="Calhoun S."/>
            <person name="Haridas S."/>
            <person name="Kuo A."/>
            <person name="Mondo S."/>
            <person name="Pangilinan J."/>
            <person name="Riley R."/>
            <person name="LaButti K."/>
            <person name="Andreopoulos B."/>
            <person name="Lipzen A."/>
            <person name="Chen C."/>
            <person name="Yan M."/>
            <person name="Daum C."/>
            <person name="Ng V."/>
            <person name="Clum A."/>
            <person name="Steindorff A."/>
            <person name="Ohm R.A."/>
            <person name="Martin F."/>
            <person name="Silar P."/>
            <person name="Natvig D.O."/>
            <person name="Lalanne C."/>
            <person name="Gautier V."/>
            <person name="Ament-Velasquez S.L."/>
            <person name="Kruys A."/>
            <person name="Hutchinson M.I."/>
            <person name="Powell A.J."/>
            <person name="Barry K."/>
            <person name="Miller A.N."/>
            <person name="Grigoriev I.V."/>
            <person name="Debuchy R."/>
            <person name="Gladieux P."/>
            <person name="Hiltunen Thoren M."/>
            <person name="Johannesson H."/>
        </authorList>
    </citation>
    <scope>NUCLEOTIDE SEQUENCE</scope>
    <source>
        <strain evidence="1">CBS 314.62</strain>
    </source>
</reference>
<proteinExistence type="predicted"/>
<evidence type="ECO:0008006" key="3">
    <source>
        <dbReference type="Google" id="ProtNLM"/>
    </source>
</evidence>
<name>A0AAE1C8L3_9PEZI</name>
<comment type="caution">
    <text evidence="1">The sequence shown here is derived from an EMBL/GenBank/DDBJ whole genome shotgun (WGS) entry which is preliminary data.</text>
</comment>